<dbReference type="VEuPathDB" id="TriTrypDB:TcCLB.511313.40"/>
<dbReference type="Gene3D" id="3.40.50.300">
    <property type="entry name" value="P-loop containing nucleotide triphosphate hydrolases"/>
    <property type="match status" value="4"/>
</dbReference>
<dbReference type="InterPro" id="IPR027417">
    <property type="entry name" value="P-loop_NTPase"/>
</dbReference>
<proteinExistence type="predicted"/>
<dbReference type="GO" id="GO:0006397">
    <property type="term" value="P:mRNA processing"/>
    <property type="evidence" value="ECO:0007669"/>
    <property type="project" value="UniProtKB-ARBA"/>
</dbReference>
<dbReference type="InterPro" id="IPR041094">
    <property type="entry name" value="Brr2_helicase_PWI"/>
</dbReference>
<dbReference type="GO" id="GO:0016787">
    <property type="term" value="F:hydrolase activity"/>
    <property type="evidence" value="ECO:0007669"/>
    <property type="project" value="UniProtKB-KW"/>
</dbReference>
<reference evidence="9 10" key="1">
    <citation type="journal article" date="2018" name="Microb. Genom.">
        <title>Expanding an expanded genome: long-read sequencing of Trypanosoma cruzi.</title>
        <authorList>
            <person name="Berna L."/>
            <person name="Rodriguez M."/>
            <person name="Chiribao M.L."/>
            <person name="Parodi-Talice A."/>
            <person name="Pita S."/>
            <person name="Rijo G."/>
            <person name="Alvarez-Valin F."/>
            <person name="Robello C."/>
        </authorList>
    </citation>
    <scope>NUCLEOTIDE SEQUENCE [LARGE SCALE GENOMIC DNA]</scope>
    <source>
        <strain evidence="9 10">TCC</strain>
    </source>
</reference>
<evidence type="ECO:0000313" key="10">
    <source>
        <dbReference type="Proteomes" id="UP000246078"/>
    </source>
</evidence>
<dbReference type="VEuPathDB" id="TriTrypDB:TcBrA4_0134900"/>
<dbReference type="VEuPathDB" id="TriTrypDB:TcBrA4_0134910"/>
<dbReference type="PROSITE" id="PS51192">
    <property type="entry name" value="HELICASE_ATP_BIND_1"/>
    <property type="match status" value="1"/>
</dbReference>
<feature type="compositionally biased region" description="Low complexity" evidence="6">
    <location>
        <begin position="183"/>
        <end position="192"/>
    </location>
</feature>
<evidence type="ECO:0000256" key="4">
    <source>
        <dbReference type="ARBA" id="ARBA00022806"/>
    </source>
</evidence>
<comment type="caution">
    <text evidence="9">The sequence shown here is derived from an EMBL/GenBank/DDBJ whole genome shotgun (WGS) entry which is preliminary data.</text>
</comment>
<dbReference type="CDD" id="cd18795">
    <property type="entry name" value="SF2_C_Ski2"/>
    <property type="match status" value="1"/>
</dbReference>
<keyword evidence="3" id="KW-0378">Hydrolase</keyword>
<dbReference type="InterPro" id="IPR004179">
    <property type="entry name" value="Sec63-dom"/>
</dbReference>
<evidence type="ECO:0000256" key="5">
    <source>
        <dbReference type="ARBA" id="ARBA00022840"/>
    </source>
</evidence>
<dbReference type="VEuPathDB" id="TriTrypDB:C4B63_25g185"/>
<dbReference type="PROSITE" id="PS51194">
    <property type="entry name" value="HELICASE_CTER"/>
    <property type="match status" value="1"/>
</dbReference>
<dbReference type="GO" id="GO:0005524">
    <property type="term" value="F:ATP binding"/>
    <property type="evidence" value="ECO:0007669"/>
    <property type="project" value="UniProtKB-KW"/>
</dbReference>
<dbReference type="GO" id="GO:0004386">
    <property type="term" value="F:helicase activity"/>
    <property type="evidence" value="ECO:0007669"/>
    <property type="project" value="UniProtKB-KW"/>
</dbReference>
<keyword evidence="5" id="KW-0067">ATP-binding</keyword>
<dbReference type="EMBL" id="PRFC01000023">
    <property type="protein sequence ID" value="PWV16427.1"/>
    <property type="molecule type" value="Genomic_DNA"/>
</dbReference>
<dbReference type="VEuPathDB" id="TriTrypDB:TcYC6_0048640"/>
<dbReference type="PIRSF" id="PIRSF039073">
    <property type="entry name" value="BRR2"/>
    <property type="match status" value="1"/>
</dbReference>
<dbReference type="InterPro" id="IPR014001">
    <property type="entry name" value="Helicase_ATP-bd"/>
</dbReference>
<dbReference type="Pfam" id="PF00270">
    <property type="entry name" value="DEAD"/>
    <property type="match status" value="2"/>
</dbReference>
<dbReference type="SMART" id="SM00490">
    <property type="entry name" value="HELICc"/>
    <property type="match status" value="1"/>
</dbReference>
<dbReference type="Pfam" id="PF23445">
    <property type="entry name" value="WHD_SNRNP200"/>
    <property type="match status" value="1"/>
</dbReference>
<dbReference type="VEuPathDB" id="TriTrypDB:TcCLB.509625.10"/>
<dbReference type="VEuPathDB" id="TriTrypDB:ECC02_001462"/>
<dbReference type="VEuPathDB" id="TriTrypDB:TcCLB.511755.60"/>
<dbReference type="GO" id="GO:0003676">
    <property type="term" value="F:nucleic acid binding"/>
    <property type="evidence" value="ECO:0007669"/>
    <property type="project" value="InterPro"/>
</dbReference>
<evidence type="ECO:0000313" key="9">
    <source>
        <dbReference type="EMBL" id="PWV16427.1"/>
    </source>
</evidence>
<dbReference type="SUPFAM" id="SSF158702">
    <property type="entry name" value="Sec63 N-terminal domain-like"/>
    <property type="match status" value="2"/>
</dbReference>
<dbReference type="VEuPathDB" id="TriTrypDB:Tc_MARK_7660"/>
<dbReference type="Pfam" id="PF18149">
    <property type="entry name" value="Helicase_PWI"/>
    <property type="match status" value="1"/>
</dbReference>
<dbReference type="InterPro" id="IPR035892">
    <property type="entry name" value="C2_domain_sf"/>
</dbReference>
<dbReference type="Gene3D" id="1.10.10.10">
    <property type="entry name" value="Winged helix-like DNA-binding domain superfamily/Winged helix DNA-binding domain"/>
    <property type="match status" value="2"/>
</dbReference>
<evidence type="ECO:0000256" key="1">
    <source>
        <dbReference type="ARBA" id="ARBA00022737"/>
    </source>
</evidence>
<sequence>MPAATRYLPHSERTKTHYERFLRDLRRWLPPGLDDEIGEIAEETLSIVCRAGNGTAAGGSAQLQQVRKQLEVLFDTSISPEALHEVLQYGRLIDDFIVVAEEEEEVGNTCGVAHRGGDNAAGLGDGLGDLFFMQQQEEEAGDSSDDDESRTARDNRRDLMRFAVDVEGLTANDDDEDDGGAEEGNNNHNNNINGGGRAQRVTFEEVACNPKYVRDSLRRLFPTQTVEECDLQADRLLRYAGQRQVDQLTLETQLTAFLGGYDDEAVMEWIGVVAASRWAIVYGMQFAEGHNQQEKEAVMDAMKTHAKQDRLVERLYQSVTGKEIGPKNDINNDDGNSGDVKPLRRVDLEAYAFKDESTPHRLRRAVVPQGTQRAVFETHDEVVLPATASATSEYARTPVSAFPEWAQVAFSGVTHLNPMQSKTFDCAFGSDENMLVCAPTGAGKTNIAMMAMLRAVKNATARSGAINLRELKMVYVAPMKALVQEVVRTFSNRLEQLGLTVVELSGDSNANQAQLSDAQLIVTTPEKWDVVTRKSVELGVASLLKLLILDEVHLLHNERGPVLEAIVARTMLQQQLRGETDIRIVGLSATLPNYADVASFLQVDRQRGLFVFDSSFRPIPLQQTFCAIKKVRGTNQGAVMNLVTYDKLLQAAMSGEQSMVFVHSRKDTEYTVMYMIRRILEEKRMHYFVRPGSESEQMLREAASDPSCPLRPSLQQMLPMGFAVHHAGMSRGEREVVERLFADRHVRALVCTSTLAWGVNLPANQVIIKGTRVFNAAKGETELLSALDVLQMFGRAGRVGFGSSLGRAAVITSADDLHYYLSVLNDQLPIESQMMRRLIDMFNAEVVLGHVGSVAEGVRWLQRTYLYVRMQRSPELYGTRASNADPLFLRHLENIAHTAADDLRRCQMVEYDTHARRISPKPYGRIASFYYITSASMTTYLTHLGRTMHDVDLFRLFAMSKEFSHILVRPEEQTQLQYLLENAPIAVRESRYTPLAKINILLQCYISGMSLQGLPLMSELVYVKDSAQRIFRALHEICLVREFGRTAQQVLNLCLMVAHQQWTVQSPVRQLRHTVAPKNFNAFIHTLESRRVSWEEVRLWSLEDLAEKLSDERRAELAYECIHQVPHFTLEASVRPLTRNMLYVDVDITPDFTYNEEVHSQTAGELLLTIEHTNGRILHHEQLHMTGEALRGGETLSAPTIVVPIIEPKPTHYFVRCQSLYWLGAECSVAVCLMNVRLPDIAPPLLEMQQRPPALEDETARDVFATLQPYGLEASADKLFPFTEFFPAQRDLVTPIMAYPSENIFAALPPGGGKTAIAELFILQFLLEGALLETNMGASEETSMAETAVPAAERKILYLTAHEACAMRRFQDWRIKFGEGLKQRVAKLEPFGEGTTLKAEKVYQATIIIASGSGLAPLLRQGAVDCLLSVTHIIADCVHLIRAPEGRWMEECLARLLSKPYLVNNGQKPARLLALSYPLISCTEVSRWMKIPAARQYNYGNSYRQLHVRLEALEQGGARSRYEAATVSALKELQKVRYASTPNVVFVPSAREAEELAKRIVLRCRDFVPDAVCEDVEDQNIALLLSAGVAYMHRGTSLLDELIIIGHIEKPARHPETEAVLPLVLVCTFESAWRLPAALFGTAFVCAAERLGVASKFINASGGDCSVSELLQMTSRALNEAVVYCRAARRWVWGRLLNDPLPLESYLRYPNDFCDAVNAAVAQGRASDMPGVLRILQSHYFLYHLRTNLQFYGVPSKDDIPAYASEFARSVIASLQQAGCVVVTEGDGDETVTVRPTTRGIALSNHGITVGTIEAIEEAKSGIRVSTVAGVWRLIVSSCVELTPEYVGDAARITDDAEMQALQTIARAFPKGYDVQYVDLDFSRGWTKVQMLILAHCARMFVHETYMAGHEGDERRMAVTHPFASPSTAAIDPQLLLNIPSTVAERLREDLYVLLPSVLNVVRGACVIFDGRTQWKQARYLMRLSSLIERRTWGFEDPLLQLPCVQDSRTLLEVLTTTTTTAKASWSLERLQELCAQHETPAAEGAWNELSHMLLTSLQRHGNVSRAVEEAEFLLSRLRVEAAAIPRVISLSATGTVEEVDGAHAFLVRVEGHIACTLPPSSSSSEHCGDSLGPWWMPCVVRHEGRPNLPERLMALRVVTPENSPGSTGNEEDPVDCMNSGAALKAFNAKPSSFWRISGTLSFPLHDVDGEDLETLKMTVAVIAARYIADAEVDVVFTAE</sequence>
<keyword evidence="4 9" id="KW-0347">Helicase</keyword>
<evidence type="ECO:0000256" key="3">
    <source>
        <dbReference type="ARBA" id="ARBA00022801"/>
    </source>
</evidence>
<protein>
    <submittedName>
        <fullName evidence="9">Putative ATP-dependent RNA helicase</fullName>
    </submittedName>
</protein>
<dbReference type="Gene3D" id="2.60.40.150">
    <property type="entry name" value="C2 domain"/>
    <property type="match status" value="1"/>
</dbReference>
<dbReference type="VEuPathDB" id="TriTrypDB:TCDM_09236"/>
<dbReference type="FunFam" id="3.40.50.300:FF:000102">
    <property type="entry name" value="RNA helicase, activating signal cointegrator 1"/>
    <property type="match status" value="1"/>
</dbReference>
<evidence type="ECO:0000256" key="6">
    <source>
        <dbReference type="SAM" id="MobiDB-lite"/>
    </source>
</evidence>
<dbReference type="SUPFAM" id="SSF81296">
    <property type="entry name" value="E set domains"/>
    <property type="match status" value="1"/>
</dbReference>
<keyword evidence="1" id="KW-0677">Repeat</keyword>
<dbReference type="PANTHER" id="PTHR47961">
    <property type="entry name" value="DNA POLYMERASE THETA, PUTATIVE (AFU_ORTHOLOGUE AFUA_1G05260)-RELATED"/>
    <property type="match status" value="1"/>
</dbReference>
<dbReference type="VEuPathDB" id="TriTrypDB:C3747_23g261"/>
<dbReference type="InterPro" id="IPR011545">
    <property type="entry name" value="DEAD/DEAH_box_helicase_dom"/>
</dbReference>
<organism evidence="9 10">
    <name type="scientific">Trypanosoma cruzi</name>
    <dbReference type="NCBI Taxonomy" id="5693"/>
    <lineage>
        <taxon>Eukaryota</taxon>
        <taxon>Discoba</taxon>
        <taxon>Euglenozoa</taxon>
        <taxon>Kinetoplastea</taxon>
        <taxon>Metakinetoplastina</taxon>
        <taxon>Trypanosomatida</taxon>
        <taxon>Trypanosomatidae</taxon>
        <taxon>Trypanosoma</taxon>
        <taxon>Schizotrypanum</taxon>
    </lineage>
</organism>
<dbReference type="VEuPathDB" id="TriTrypDB:BCY84_16839"/>
<dbReference type="Proteomes" id="UP000246078">
    <property type="component" value="Unassembled WGS sequence"/>
</dbReference>
<keyword evidence="2" id="KW-0547">Nucleotide-binding</keyword>
<dbReference type="InterPro" id="IPR014756">
    <property type="entry name" value="Ig_E-set"/>
</dbReference>
<dbReference type="GO" id="GO:0005634">
    <property type="term" value="C:nucleus"/>
    <property type="evidence" value="ECO:0007669"/>
    <property type="project" value="TreeGrafter"/>
</dbReference>
<dbReference type="FunFam" id="1.10.10.10:FF:000024">
    <property type="entry name" value="U5 small nuclear ribonucleoprotein helicase"/>
    <property type="match status" value="1"/>
</dbReference>
<dbReference type="VEuPathDB" id="TriTrypDB:TCSYLVIO_008995"/>
<evidence type="ECO:0000256" key="2">
    <source>
        <dbReference type="ARBA" id="ARBA00022741"/>
    </source>
</evidence>
<accession>A0A2V2X6I7</accession>
<dbReference type="Gene3D" id="1.10.3380.10">
    <property type="entry name" value="Sec63 N-terminal domain-like domain"/>
    <property type="match status" value="1"/>
</dbReference>
<feature type="domain" description="Helicase ATP-binding" evidence="7">
    <location>
        <begin position="425"/>
        <end position="609"/>
    </location>
</feature>
<dbReference type="VEuPathDB" id="TriTrypDB:TcCL_NonESM02405"/>
<feature type="compositionally biased region" description="Basic and acidic residues" evidence="6">
    <location>
        <begin position="149"/>
        <end position="160"/>
    </location>
</feature>
<dbReference type="SUPFAM" id="SSF52540">
    <property type="entry name" value="P-loop containing nucleoside triphosphate hydrolases"/>
    <property type="match status" value="3"/>
</dbReference>
<dbReference type="InterPro" id="IPR001650">
    <property type="entry name" value="Helicase_C-like"/>
</dbReference>
<dbReference type="VEuPathDB" id="TriTrypDB:TcG_06944"/>
<feature type="compositionally biased region" description="Acidic residues" evidence="6">
    <location>
        <begin position="137"/>
        <end position="148"/>
    </location>
</feature>
<dbReference type="VEuPathDB" id="TriTrypDB:TcCL_NonESM02404"/>
<gene>
    <name evidence="9" type="ORF">C3747_23g261</name>
</gene>
<dbReference type="PANTHER" id="PTHR47961:SF4">
    <property type="entry name" value="ACTIVATING SIGNAL COINTEGRATOR 1 COMPLEX SUBUNIT 3"/>
    <property type="match status" value="1"/>
</dbReference>
<dbReference type="SMART" id="SM00487">
    <property type="entry name" value="DEXDc"/>
    <property type="match status" value="1"/>
</dbReference>
<dbReference type="VEuPathDB" id="TriTrypDB:TcBrA4_0136020"/>
<evidence type="ECO:0000259" key="7">
    <source>
        <dbReference type="PROSITE" id="PS51192"/>
    </source>
</evidence>
<dbReference type="InterPro" id="IPR050474">
    <property type="entry name" value="Hel308_SKI2-like"/>
</dbReference>
<dbReference type="Pfam" id="PF00271">
    <property type="entry name" value="Helicase_C"/>
    <property type="match status" value="1"/>
</dbReference>
<name>A0A2V2X6I7_TRYCR</name>
<dbReference type="VEuPathDB" id="TriTrypDB:TcCLB.511315.9"/>
<dbReference type="InterPro" id="IPR036388">
    <property type="entry name" value="WH-like_DNA-bd_sf"/>
</dbReference>
<evidence type="ECO:0000259" key="8">
    <source>
        <dbReference type="PROSITE" id="PS51194"/>
    </source>
</evidence>
<feature type="compositionally biased region" description="Acidic residues" evidence="6">
    <location>
        <begin position="172"/>
        <end position="181"/>
    </location>
</feature>
<dbReference type="FunFam" id="1.10.3380.10:FF:000001">
    <property type="entry name" value="U5 small nuclear ribonucleoprotein helicase"/>
    <property type="match status" value="1"/>
</dbReference>
<feature type="region of interest" description="Disordered" evidence="6">
    <location>
        <begin position="137"/>
        <end position="196"/>
    </location>
</feature>
<feature type="domain" description="Helicase C-terminal" evidence="8">
    <location>
        <begin position="644"/>
        <end position="862"/>
    </location>
</feature>
<dbReference type="InterPro" id="IPR057842">
    <property type="entry name" value="WH_MER3"/>
</dbReference>
<dbReference type="Pfam" id="PF02889">
    <property type="entry name" value="Sec63"/>
    <property type="match status" value="1"/>
</dbReference>
<dbReference type="SMART" id="SM00973">
    <property type="entry name" value="Sec63"/>
    <property type="match status" value="1"/>
</dbReference>